<dbReference type="SMART" id="SM00089">
    <property type="entry name" value="PKD"/>
    <property type="match status" value="5"/>
</dbReference>
<reference evidence="2 3" key="1">
    <citation type="submission" date="2017-01" db="EMBL/GenBank/DDBJ databases">
        <authorList>
            <person name="Varghese N."/>
            <person name="Submissions S."/>
        </authorList>
    </citation>
    <scope>NUCLEOTIDE SEQUENCE [LARGE SCALE GENOMIC DNA]</scope>
    <source>
        <strain evidence="2 3">DSM 18447</strain>
    </source>
</reference>
<organism evidence="2 3">
    <name type="scientific">Paracoccus saliphilus</name>
    <dbReference type="NCBI Taxonomy" id="405559"/>
    <lineage>
        <taxon>Bacteria</taxon>
        <taxon>Pseudomonadati</taxon>
        <taxon>Pseudomonadota</taxon>
        <taxon>Alphaproteobacteria</taxon>
        <taxon>Rhodobacterales</taxon>
        <taxon>Paracoccaceae</taxon>
        <taxon>Paracoccus</taxon>
    </lineage>
</organism>
<sequence>MKRTNISGYFSELGSAKESPRKVLRTWLLVIFTIMISSLGMSAPAQAQVINITSSPTSFSTEGETITFTYELENLGSYYLTSIDTITPTNPDPGGGPGVTMGACESFPNGELAPNETVTCTGTYQITASNIMSGQLTHQISMDGQRIGGSWNVTSSNFTMQLVGGGPTSTSVESLTNPSELGEDATFRATVASFGCNAGLAPQGTVTFTVGSVTSSAIAVTPISPISGQGTAEFTTNSLPAGSYGVSAAFTPSGADNCGPSSGTASTNHIVNEPLPALPVVNNTNTVVDANSTDNPVTLDISGEDIQSVAVASGPSNGTATVSGTDIVYTPDSGFSGRDSFTYTATNAAGTSEAATATINVEAADPPPTVTFADVPEIVNSSFQVTFSFSEAVDNLTMGDLVVTNGLLNFLSYSGGVYSAHITPTADGAVTIDIPAGVTQDSAGNDNLAAQALTFYDGTAPVPLMMLSSDTQPRIIQVDVTFTESVIGLDASDFRITNGSLVSLSGSDFTYKLAVAPNGTGDVIIDLNSAAVQDAAGNDSARATLTVDAPVISISVSDLPVGKVNSEYETVSLSASGGTGPYAFDLSSGRLPDGITLSNDGKLTGTPTEDGNFSLTFRATDASGFTGIAESSLTVEPSRAVIVTWDVSGGGNVWAFTPTGANPGGEVTSPAVITDTSVHFDLDSDSGYVFEGASDNCGGHLSAGGSFWQLPNPLAIDCHVDFTFTPANAPTVSNTDTPVNAGSTDNPVILDIEGLDIESVAIASGPSNGVATISGTDITYTPNVGFFGTDSFTYTATNATGTSAPATATITVKAPDITLGPGSLPAGTGGAPYGPVTMTADGGSGDYTFSTTDTLPDGISLATDGTLSGSPTEDGSFTFTVTAKDENGFTGQHDFTLSIDTPEITLDPDGLPDAVAGKPYEALTFTAAGGNAPYGFTLDGTVPQGMSLEGGKLSGTPTEAGNFQFNLIAEDRDGFTGQRGYTLSVSAPDISLSPEALPEATAYAEYTQAFTVSGGKGPYSYQLTEGRLPDGMTFEDGTLSGTPLEAGDFPFSLMATDGNGFTIAGDYTLSVIVPGIALTPENLPDGLAGTEYAPVSFAAEGGKTPYSFELEGDLPEGMIFRNRALSGTPTEAGEFMFTVHATDQGDFTGQREYTLTIAAPDLALTPEALPEGRVNSAYSASLQAEGGTAPYAFTVARGQLPEGLSLAEDGTLSGTPLDPGSFEVTMTATDRYGFTGSRVYEIAIEDITLPQPRNHELTVMAGTSGTVDLTRGASGGPFIDAAIVANPADEAGTARIAREGGSHILHFSASGIYAGTTSLSYTLSNADGISDPASVTITVVARPDPSLDPEVIGLVRAQTETAKRFAKAQIRNFSQRLEQLHDEGTRRRNSIVLNLVAQSSRHDSDSLSLRGPERFGNQSSDLAFWSGGYVNFGSSDDDGIDLDHTLVGISAGADYRFTPKFTAGLGLGYGRDVTDIGNNGTESRARAISMAAYGSYRPKPGFFIDGLAGYSSLDFDSKRYVTSTGDMATGTRGGEQLFAALTAGYEHRRDGLLISPYGRLSGSRSTLDMFTEEGGGVYNLSYDEQVVETLSGTLGLRFEHSRPMDWGNLTSRARIEYTHEFENSSEARIGYADLGTFPYAIDVEGYSRDELAIGLGLDAQIGEFWTLGLDYRTAFGTDGDSRDQAVAVKLDVRF</sequence>
<dbReference type="Pfam" id="PF05345">
    <property type="entry name" value="He_PIG"/>
    <property type="match status" value="6"/>
</dbReference>
<dbReference type="PANTHER" id="PTHR37494:SF1">
    <property type="entry name" value="STAPHYLOCOCCUS AUREUS SURFACE PROTEIN A"/>
    <property type="match status" value="1"/>
</dbReference>
<dbReference type="Gene3D" id="2.60.40.10">
    <property type="entry name" value="Immunoglobulins"/>
    <property type="match status" value="7"/>
</dbReference>
<dbReference type="EMBL" id="FTOU01000008">
    <property type="protein sequence ID" value="SIS90611.1"/>
    <property type="molecule type" value="Genomic_DNA"/>
</dbReference>
<dbReference type="Pfam" id="PF24346">
    <property type="entry name" value="DUF7507"/>
    <property type="match status" value="1"/>
</dbReference>
<dbReference type="PROSITE" id="PS51208">
    <property type="entry name" value="AUTOTRANSPORTER"/>
    <property type="match status" value="1"/>
</dbReference>
<dbReference type="InterPro" id="IPR022409">
    <property type="entry name" value="PKD/Chitinase_dom"/>
</dbReference>
<dbReference type="PANTHER" id="PTHR37494">
    <property type="entry name" value="HEMAGGLUTININ"/>
    <property type="match status" value="1"/>
</dbReference>
<dbReference type="SMART" id="SM00869">
    <property type="entry name" value="Autotransporter"/>
    <property type="match status" value="1"/>
</dbReference>
<evidence type="ECO:0000259" key="1">
    <source>
        <dbReference type="PROSITE" id="PS51208"/>
    </source>
</evidence>
<dbReference type="Gene3D" id="2.40.128.130">
    <property type="entry name" value="Autotransporter beta-domain"/>
    <property type="match status" value="1"/>
</dbReference>
<comment type="caution">
    <text evidence="2">The sequence shown here is derived from an EMBL/GenBank/DDBJ whole genome shotgun (WGS) entry which is preliminary data.</text>
</comment>
<proteinExistence type="predicted"/>
<name>A0AA45W537_9RHOB</name>
<dbReference type="InterPro" id="IPR006315">
    <property type="entry name" value="OM_autotransptr_brl_dom"/>
</dbReference>
<dbReference type="InterPro" id="IPR055354">
    <property type="entry name" value="DUF7507"/>
</dbReference>
<dbReference type="Proteomes" id="UP000186216">
    <property type="component" value="Unassembled WGS sequence"/>
</dbReference>
<dbReference type="GO" id="GO:0005509">
    <property type="term" value="F:calcium ion binding"/>
    <property type="evidence" value="ECO:0007669"/>
    <property type="project" value="InterPro"/>
</dbReference>
<dbReference type="InterPro" id="IPR013783">
    <property type="entry name" value="Ig-like_fold"/>
</dbReference>
<gene>
    <name evidence="2" type="ORF">SAMN05421772_10872</name>
</gene>
<dbReference type="SUPFAM" id="SSF103515">
    <property type="entry name" value="Autotransporter"/>
    <property type="match status" value="1"/>
</dbReference>
<dbReference type="InterPro" id="IPR044048">
    <property type="entry name" value="Big_12"/>
</dbReference>
<dbReference type="Pfam" id="PF19078">
    <property type="entry name" value="Big_12"/>
    <property type="match status" value="2"/>
</dbReference>
<feature type="domain" description="Autotransporter" evidence="1">
    <location>
        <begin position="1417"/>
        <end position="1694"/>
    </location>
</feature>
<evidence type="ECO:0000313" key="3">
    <source>
        <dbReference type="Proteomes" id="UP000186216"/>
    </source>
</evidence>
<dbReference type="NCBIfam" id="TIGR01414">
    <property type="entry name" value="autotrans_barl"/>
    <property type="match status" value="1"/>
</dbReference>
<dbReference type="Pfam" id="PF17963">
    <property type="entry name" value="Big_9"/>
    <property type="match status" value="2"/>
</dbReference>
<dbReference type="InterPro" id="IPR015919">
    <property type="entry name" value="Cadherin-like_sf"/>
</dbReference>
<dbReference type="Gene3D" id="2.60.40.3440">
    <property type="match status" value="1"/>
</dbReference>
<accession>A0AA45W537</accession>
<dbReference type="Gene3D" id="2.60.40.2810">
    <property type="match status" value="1"/>
</dbReference>
<dbReference type="InterPro" id="IPR005546">
    <property type="entry name" value="Autotransporte_beta"/>
</dbReference>
<dbReference type="SUPFAM" id="SSF49313">
    <property type="entry name" value="Cadherin-like"/>
    <property type="match status" value="3"/>
</dbReference>
<dbReference type="GO" id="GO:0019867">
    <property type="term" value="C:outer membrane"/>
    <property type="evidence" value="ECO:0007669"/>
    <property type="project" value="InterPro"/>
</dbReference>
<dbReference type="Pfam" id="PF03797">
    <property type="entry name" value="Autotransporter"/>
    <property type="match status" value="1"/>
</dbReference>
<evidence type="ECO:0000313" key="2">
    <source>
        <dbReference type="EMBL" id="SIS90611.1"/>
    </source>
</evidence>
<dbReference type="InterPro" id="IPR036709">
    <property type="entry name" value="Autotransporte_beta_dom_sf"/>
</dbReference>
<protein>
    <submittedName>
        <fullName evidence="2">Outer membrane autotransporter barrel domain-containing protein</fullName>
    </submittedName>
</protein>